<dbReference type="InterPro" id="IPR025883">
    <property type="entry name" value="Cadherin-like_domain"/>
</dbReference>
<organism evidence="6 7">
    <name type="scientific">Candidatus Clostridium helianthi</name>
    <dbReference type="NCBI Taxonomy" id="3381660"/>
    <lineage>
        <taxon>Bacteria</taxon>
        <taxon>Bacillati</taxon>
        <taxon>Bacillota</taxon>
        <taxon>Clostridia</taxon>
        <taxon>Eubacteriales</taxon>
        <taxon>Clostridiaceae</taxon>
        <taxon>Clostridium</taxon>
    </lineage>
</organism>
<dbReference type="Pfam" id="PF12733">
    <property type="entry name" value="Cadherin-like"/>
    <property type="match status" value="1"/>
</dbReference>
<keyword evidence="7" id="KW-1185">Reference proteome</keyword>
<evidence type="ECO:0000256" key="2">
    <source>
        <dbReference type="PROSITE-ProRule" id="PRU00591"/>
    </source>
</evidence>
<feature type="repeat" description="Cell wall-binding" evidence="2">
    <location>
        <begin position="345"/>
        <end position="364"/>
    </location>
</feature>
<protein>
    <submittedName>
        <fullName evidence="6">Cadherin-like beta sandwich domain-containing protein</fullName>
    </submittedName>
</protein>
<dbReference type="SUPFAM" id="SSF69360">
    <property type="entry name" value="Cell wall binding repeat"/>
    <property type="match status" value="1"/>
</dbReference>
<proteinExistence type="predicted"/>
<feature type="chain" id="PRO_5047189089" evidence="4">
    <location>
        <begin position="25"/>
        <end position="425"/>
    </location>
</feature>
<name>A0ABW8RZ49_9CLOT</name>
<evidence type="ECO:0000259" key="5">
    <source>
        <dbReference type="Pfam" id="PF12733"/>
    </source>
</evidence>
<evidence type="ECO:0000256" key="1">
    <source>
        <dbReference type="ARBA" id="ARBA00022737"/>
    </source>
</evidence>
<feature type="repeat" description="Cell wall-binding" evidence="2">
    <location>
        <begin position="365"/>
        <end position="384"/>
    </location>
</feature>
<dbReference type="Pfam" id="PF01473">
    <property type="entry name" value="Choline_bind_1"/>
    <property type="match status" value="1"/>
</dbReference>
<feature type="signal peptide" evidence="4">
    <location>
        <begin position="1"/>
        <end position="24"/>
    </location>
</feature>
<keyword evidence="4" id="KW-0732">Signal</keyword>
<feature type="region of interest" description="Disordered" evidence="3">
    <location>
        <begin position="167"/>
        <end position="187"/>
    </location>
</feature>
<evidence type="ECO:0000313" key="6">
    <source>
        <dbReference type="EMBL" id="MFL0163876.1"/>
    </source>
</evidence>
<feature type="domain" description="Cadherin-like beta-sandwich-like" evidence="5">
    <location>
        <begin position="203"/>
        <end position="279"/>
    </location>
</feature>
<sequence length="425" mass="46775">MNKNLKKIVAIALAIGTISAVAPATNINFLTTKAYASSDDDTNDETELDSLQLLTESGSKIKLYESSSYDSDEKVDADDVEDGETYYAKTSSDTISIDIDGPSSKYVRVFKGTSDSTKGKKISSDISLDGDSTTTLTVRVYDEEPDDDIRYEDEDYSSEYKIKVKCTADSDDSSDDEDSEDSSDDYDDIYLDRLSVDGQTISLSKSKVEYTYNVSSDTDEVTIKATPEEDDYDVTIDGDSVDEDDKYKSDVDLDKGENKIKIELEDGDDERVYTLIINRGGTSSTTGSTSNTASGSPSDATDVVATVTNKWVQVGGNWQYKDATGNTVKNTWVQNYFVQADGNMATGWLNYSGKWYYLGSDGARKTGWQQAGGKWYYLDSEGAMQTGWVRDLGSGKYYYLNSDGSMAYNTMIGKYKLGSDGAWIN</sequence>
<evidence type="ECO:0000256" key="3">
    <source>
        <dbReference type="SAM" id="MobiDB-lite"/>
    </source>
</evidence>
<dbReference type="Gene3D" id="2.10.270.10">
    <property type="entry name" value="Cholin Binding"/>
    <property type="match status" value="1"/>
</dbReference>
<dbReference type="RefSeq" id="WP_406760367.1">
    <property type="nucleotide sequence ID" value="NZ_JBJIAB010000002.1"/>
</dbReference>
<feature type="repeat" description="Cell wall-binding" evidence="2">
    <location>
        <begin position="385"/>
        <end position="406"/>
    </location>
</feature>
<dbReference type="InterPro" id="IPR018337">
    <property type="entry name" value="Cell_wall/Cho-bd_repeat"/>
</dbReference>
<evidence type="ECO:0000256" key="4">
    <source>
        <dbReference type="SAM" id="SignalP"/>
    </source>
</evidence>
<dbReference type="PROSITE" id="PS51170">
    <property type="entry name" value="CW"/>
    <property type="match status" value="3"/>
</dbReference>
<dbReference type="Proteomes" id="UP001623600">
    <property type="component" value="Unassembled WGS sequence"/>
</dbReference>
<keyword evidence="1" id="KW-0677">Repeat</keyword>
<gene>
    <name evidence="6" type="ORF">ACJDTP_02200</name>
</gene>
<dbReference type="EMBL" id="JBJIAB010000002">
    <property type="protein sequence ID" value="MFL0163876.1"/>
    <property type="molecule type" value="Genomic_DNA"/>
</dbReference>
<feature type="compositionally biased region" description="Acidic residues" evidence="3">
    <location>
        <begin position="169"/>
        <end position="187"/>
    </location>
</feature>
<comment type="caution">
    <text evidence="6">The sequence shown here is derived from an EMBL/GenBank/DDBJ whole genome shotgun (WGS) entry which is preliminary data.</text>
</comment>
<reference evidence="6 7" key="1">
    <citation type="submission" date="2024-11" db="EMBL/GenBank/DDBJ databases">
        <authorList>
            <person name="Heng Y.C."/>
            <person name="Lim A.C.H."/>
            <person name="Lee J.K.Y."/>
            <person name="Kittelmann S."/>
        </authorList>
    </citation>
    <scope>NUCLEOTIDE SEQUENCE [LARGE SCALE GENOMIC DNA]</scope>
    <source>
        <strain evidence="6 7">WILCCON 0112</strain>
    </source>
</reference>
<evidence type="ECO:0000313" key="7">
    <source>
        <dbReference type="Proteomes" id="UP001623600"/>
    </source>
</evidence>
<accession>A0ABW8RZ49</accession>
<dbReference type="Pfam" id="PF19127">
    <property type="entry name" value="Choline_bind_3"/>
    <property type="match status" value="1"/>
</dbReference>